<keyword evidence="3" id="KW-1185">Reference proteome</keyword>
<organism evidence="2 3">
    <name type="scientific">Mucilaginibacter glaciei</name>
    <dbReference type="NCBI Taxonomy" id="2772109"/>
    <lineage>
        <taxon>Bacteria</taxon>
        <taxon>Pseudomonadati</taxon>
        <taxon>Bacteroidota</taxon>
        <taxon>Sphingobacteriia</taxon>
        <taxon>Sphingobacteriales</taxon>
        <taxon>Sphingobacteriaceae</taxon>
        <taxon>Mucilaginibacter</taxon>
    </lineage>
</organism>
<sequence length="230" mass="26355">MKRMNTTLRLLGIILLSFLYTTQVHAQATTFIPDVNYAYLDKLIATAKKNYPEIKVRQSQVNFARNNYNGSKLSWLDVFTASYIYQPKNSQNLLQPTIFNGYQLSVSINIGQILTRPSQIHAAHENYNIARYQQSEYMLTLEAQVKRFYFAYLAGQAEVRLRSGATIDAEASVKQLKYSFQKNETTFQVYNEALTNLYNQNGFQVQAELAMLTAKANLEEFLGAKLEDVK</sequence>
<dbReference type="Proteomes" id="UP000619078">
    <property type="component" value="Unassembled WGS sequence"/>
</dbReference>
<dbReference type="AlphaFoldDB" id="A0A926NQ68"/>
<accession>A0A926NQ68</accession>
<dbReference type="Gene3D" id="1.20.1600.10">
    <property type="entry name" value="Outer membrane efflux proteins (OEP)"/>
    <property type="match status" value="1"/>
</dbReference>
<feature type="signal peptide" evidence="1">
    <location>
        <begin position="1"/>
        <end position="26"/>
    </location>
</feature>
<dbReference type="EMBL" id="JACWMX010000001">
    <property type="protein sequence ID" value="MBD1391860.1"/>
    <property type="molecule type" value="Genomic_DNA"/>
</dbReference>
<evidence type="ECO:0000256" key="1">
    <source>
        <dbReference type="SAM" id="SignalP"/>
    </source>
</evidence>
<comment type="caution">
    <text evidence="2">The sequence shown here is derived from an EMBL/GenBank/DDBJ whole genome shotgun (WGS) entry which is preliminary data.</text>
</comment>
<keyword evidence="1" id="KW-0732">Signal</keyword>
<protein>
    <submittedName>
        <fullName evidence="2">TolC family protein</fullName>
    </submittedName>
</protein>
<feature type="chain" id="PRO_5037081200" evidence="1">
    <location>
        <begin position="27"/>
        <end position="230"/>
    </location>
</feature>
<evidence type="ECO:0000313" key="3">
    <source>
        <dbReference type="Proteomes" id="UP000619078"/>
    </source>
</evidence>
<proteinExistence type="predicted"/>
<dbReference type="GO" id="GO:0015562">
    <property type="term" value="F:efflux transmembrane transporter activity"/>
    <property type="evidence" value="ECO:0007669"/>
    <property type="project" value="InterPro"/>
</dbReference>
<reference evidence="2" key="1">
    <citation type="submission" date="2020-09" db="EMBL/GenBank/DDBJ databases">
        <title>Novel species of Mucilaginibacter isolated from a glacier on the Tibetan Plateau.</title>
        <authorList>
            <person name="Liu Q."/>
            <person name="Xin Y.-H."/>
        </authorList>
    </citation>
    <scope>NUCLEOTIDE SEQUENCE</scope>
    <source>
        <strain evidence="2">ZB1P21</strain>
    </source>
</reference>
<name>A0A926NQ68_9SPHI</name>
<gene>
    <name evidence="2" type="ORF">IDJ76_01990</name>
</gene>
<evidence type="ECO:0000313" key="2">
    <source>
        <dbReference type="EMBL" id="MBD1391860.1"/>
    </source>
</evidence>
<dbReference type="SUPFAM" id="SSF56954">
    <property type="entry name" value="Outer membrane efflux proteins (OEP)"/>
    <property type="match status" value="1"/>
</dbReference>